<sequence length="112" mass="12965">MKRIPLRSHYCIPNLYITIRRENGTGESWAKDSYPIYVLIFVFFVGEVILKSSYPRVGTLIFNCAIGFALLKGGWQLNLKVSWLARVVFLLGVLWLGYLFLHYVTAFNDPQF</sequence>
<keyword evidence="1" id="KW-0812">Transmembrane</keyword>
<dbReference type="EMBL" id="CP147248">
    <property type="protein sequence ID" value="WYJ86973.1"/>
    <property type="molecule type" value="Genomic_DNA"/>
</dbReference>
<evidence type="ECO:0000313" key="2">
    <source>
        <dbReference type="EMBL" id="WYJ86973.1"/>
    </source>
</evidence>
<keyword evidence="1" id="KW-0472">Membrane</keyword>
<name>A0ABZ2T6H1_9ENTE</name>
<dbReference type="Proteomes" id="UP000195080">
    <property type="component" value="Chromosome"/>
</dbReference>
<feature type="transmembrane region" description="Helical" evidence="1">
    <location>
        <begin position="34"/>
        <end position="50"/>
    </location>
</feature>
<keyword evidence="3" id="KW-1185">Reference proteome</keyword>
<reference evidence="2 3" key="2">
    <citation type="submission" date="2024-03" db="EMBL/GenBank/DDBJ databases">
        <title>The Genome Sequence of Enterococcus sp. DIV0727d.</title>
        <authorList>
            <consortium name="The Broad Institute Genomics Platform"/>
            <consortium name="The Broad Institute Microbial Omics Core"/>
            <consortium name="The Broad Institute Genomic Center for Infectious Diseases"/>
            <person name="Earl A."/>
            <person name="Manson A."/>
            <person name="Gilmore M."/>
            <person name="Schwartman J."/>
            <person name="Shea T."/>
            <person name="Abouelleil A."/>
            <person name="Cao P."/>
            <person name="Chapman S."/>
            <person name="Cusick C."/>
            <person name="Young S."/>
            <person name="Neafsey D."/>
            <person name="Nusbaum C."/>
            <person name="Birren B."/>
        </authorList>
    </citation>
    <scope>NUCLEOTIDE SEQUENCE [LARGE SCALE GENOMIC DNA]</scope>
    <source>
        <strain evidence="2 3">12C11_DIV0727</strain>
    </source>
</reference>
<organism evidence="2 3">
    <name type="scientific">Candidatus Enterococcus lemimoniae</name>
    <dbReference type="NCBI Taxonomy" id="1834167"/>
    <lineage>
        <taxon>Bacteria</taxon>
        <taxon>Bacillati</taxon>
        <taxon>Bacillota</taxon>
        <taxon>Bacilli</taxon>
        <taxon>Lactobacillales</taxon>
        <taxon>Enterococcaceae</taxon>
        <taxon>Enterococcus</taxon>
    </lineage>
</organism>
<accession>A0ABZ2T6H1</accession>
<evidence type="ECO:0000256" key="1">
    <source>
        <dbReference type="SAM" id="Phobius"/>
    </source>
</evidence>
<protein>
    <submittedName>
        <fullName evidence="2">Uncharacterized protein</fullName>
    </submittedName>
</protein>
<feature type="transmembrane region" description="Helical" evidence="1">
    <location>
        <begin position="83"/>
        <end position="104"/>
    </location>
</feature>
<keyword evidence="1" id="KW-1133">Transmembrane helix</keyword>
<reference evidence="3" key="1">
    <citation type="submission" date="2017-05" db="EMBL/GenBank/DDBJ databases">
        <title>The Genome Sequence of EEnterococcus faecalis 9F2_4866.</title>
        <authorList>
            <consortium name="The Broad Institute Genomics Platform"/>
            <consortium name="The Broad Institute Genomic Center for Infectious Diseases"/>
            <person name="Earl A."/>
            <person name="Manson A."/>
            <person name="Schwartman J."/>
            <person name="Gilmore M."/>
            <person name="Abouelleil A."/>
            <person name="Cao P."/>
            <person name="Chapman S."/>
            <person name="Cusick C."/>
            <person name="Shea T."/>
            <person name="Young S."/>
            <person name="Neafsey D."/>
            <person name="Nusbaum C."/>
            <person name="Birren B."/>
        </authorList>
    </citation>
    <scope>NUCLEOTIDE SEQUENCE [LARGE SCALE GENOMIC DNA]</scope>
    <source>
        <strain evidence="3">12C11_DIV0727</strain>
    </source>
</reference>
<feature type="transmembrane region" description="Helical" evidence="1">
    <location>
        <begin position="57"/>
        <end position="77"/>
    </location>
</feature>
<gene>
    <name evidence="2" type="ORF">A5866_002057</name>
</gene>
<proteinExistence type="predicted"/>
<evidence type="ECO:0000313" key="3">
    <source>
        <dbReference type="Proteomes" id="UP000195080"/>
    </source>
</evidence>